<feature type="region of interest" description="Disordered" evidence="1">
    <location>
        <begin position="22"/>
        <end position="68"/>
    </location>
</feature>
<dbReference type="Pfam" id="PF13843">
    <property type="entry name" value="DDE_Tnp_1_7"/>
    <property type="match status" value="1"/>
</dbReference>
<evidence type="ECO:0000313" key="3">
    <source>
        <dbReference type="EMBL" id="KAK9738536.1"/>
    </source>
</evidence>
<reference evidence="3 4" key="1">
    <citation type="journal article" date="2024" name="BMC Genomics">
        <title>De novo assembly and annotation of Popillia japonica's genome with initial clues to its potential as an invasive pest.</title>
        <authorList>
            <person name="Cucini C."/>
            <person name="Boschi S."/>
            <person name="Funari R."/>
            <person name="Cardaioli E."/>
            <person name="Iannotti N."/>
            <person name="Marturano G."/>
            <person name="Paoli F."/>
            <person name="Bruttini M."/>
            <person name="Carapelli A."/>
            <person name="Frati F."/>
            <person name="Nardi F."/>
        </authorList>
    </citation>
    <scope>NUCLEOTIDE SEQUENCE [LARGE SCALE GENOMIC DNA]</scope>
    <source>
        <strain evidence="3">DMR45628</strain>
    </source>
</reference>
<accession>A0AAW1LX48</accession>
<organism evidence="3 4">
    <name type="scientific">Popillia japonica</name>
    <name type="common">Japanese beetle</name>
    <dbReference type="NCBI Taxonomy" id="7064"/>
    <lineage>
        <taxon>Eukaryota</taxon>
        <taxon>Metazoa</taxon>
        <taxon>Ecdysozoa</taxon>
        <taxon>Arthropoda</taxon>
        <taxon>Hexapoda</taxon>
        <taxon>Insecta</taxon>
        <taxon>Pterygota</taxon>
        <taxon>Neoptera</taxon>
        <taxon>Endopterygota</taxon>
        <taxon>Coleoptera</taxon>
        <taxon>Polyphaga</taxon>
        <taxon>Scarabaeiformia</taxon>
        <taxon>Scarabaeidae</taxon>
        <taxon>Rutelinae</taxon>
        <taxon>Popillia</taxon>
    </lineage>
</organism>
<dbReference type="Proteomes" id="UP001458880">
    <property type="component" value="Unassembled WGS sequence"/>
</dbReference>
<dbReference type="EMBL" id="JASPKY010000085">
    <property type="protein sequence ID" value="KAK9738536.1"/>
    <property type="molecule type" value="Genomic_DNA"/>
</dbReference>
<name>A0AAW1LX48_POPJA</name>
<keyword evidence="4" id="KW-1185">Reference proteome</keyword>
<feature type="compositionally biased region" description="Acidic residues" evidence="1">
    <location>
        <begin position="44"/>
        <end position="56"/>
    </location>
</feature>
<evidence type="ECO:0000256" key="1">
    <source>
        <dbReference type="SAM" id="MobiDB-lite"/>
    </source>
</evidence>
<evidence type="ECO:0000313" key="4">
    <source>
        <dbReference type="Proteomes" id="UP001458880"/>
    </source>
</evidence>
<gene>
    <name evidence="3" type="ORF">QE152_g9756</name>
</gene>
<comment type="caution">
    <text evidence="3">The sequence shown here is derived from an EMBL/GenBank/DDBJ whole genome shotgun (WGS) entry which is preliminary data.</text>
</comment>
<proteinExistence type="predicted"/>
<dbReference type="PANTHER" id="PTHR46599:SF3">
    <property type="entry name" value="PIGGYBAC TRANSPOSABLE ELEMENT-DERIVED PROTEIN 4"/>
    <property type="match status" value="1"/>
</dbReference>
<evidence type="ECO:0000259" key="2">
    <source>
        <dbReference type="Pfam" id="PF13843"/>
    </source>
</evidence>
<dbReference type="AlphaFoldDB" id="A0AAW1LX48"/>
<dbReference type="InterPro" id="IPR029526">
    <property type="entry name" value="PGBD"/>
</dbReference>
<dbReference type="PANTHER" id="PTHR46599">
    <property type="entry name" value="PIGGYBAC TRANSPOSABLE ELEMENT-DERIVED PROTEIN 4"/>
    <property type="match status" value="1"/>
</dbReference>
<feature type="domain" description="PiggyBac transposable element-derived protein" evidence="2">
    <location>
        <begin position="122"/>
        <end position="272"/>
    </location>
</feature>
<sequence length="349" mass="39770">MASSSRFYAEHPLFQDELENIAEQMFQEPESDDEGAVSDKDSDLSDEDIFIDDSDSLSEQSVSDQEIEGEDSVATNFFIGKDGLTKWSKFSYATVSKTKKPNNINNGAGVNQCAKDIGNELESFLKIIDLTMINEIVTYTNTYIDDRRKQNDCTRYRDCKNTTISEFMAYLGLLYLIGVKKSHHVNVKEIWSTDGTGIEIARATMSYRRFLFLTRSLRFDDRASRAERRNIDKLAAIRTFSDAFVSNCKACYTPSAYTTIDEMLHPFSRTFSDAFVSNCKACYTPSAYTTIDEMLHPFRGRLLNICGINAQVLYSFAKPDICPKYRRIFLTNLALSLMKELVLNIDEYS</sequence>
<protein>
    <submittedName>
        <fullName evidence="3">Transposase IS4</fullName>
    </submittedName>
</protein>